<organism evidence="2 3">
    <name type="scientific">Hyalella azteca</name>
    <name type="common">Amphipod</name>
    <dbReference type="NCBI Taxonomy" id="294128"/>
    <lineage>
        <taxon>Eukaryota</taxon>
        <taxon>Metazoa</taxon>
        <taxon>Ecdysozoa</taxon>
        <taxon>Arthropoda</taxon>
        <taxon>Crustacea</taxon>
        <taxon>Multicrustacea</taxon>
        <taxon>Malacostraca</taxon>
        <taxon>Eumalacostraca</taxon>
        <taxon>Peracarida</taxon>
        <taxon>Amphipoda</taxon>
        <taxon>Senticaudata</taxon>
        <taxon>Talitrida</taxon>
        <taxon>Talitroidea</taxon>
        <taxon>Hyalellidae</taxon>
        <taxon>Hyalella</taxon>
    </lineage>
</organism>
<dbReference type="RefSeq" id="XP_047735772.1">
    <property type="nucleotide sequence ID" value="XM_047879816.1"/>
</dbReference>
<dbReference type="GeneID" id="108672727"/>
<dbReference type="OrthoDB" id="6019940at2759"/>
<sequence>MAAKVLWGSVACALISVLSAAGGMLVLASDETKEHRFGKMWFTLHLITAGIAATNYSKVVHWQRAAQLSKYHDNFLWLCRVLGVPGMAAHMAESALGLRHASHAVAGVGMAVFALGC</sequence>
<feature type="chain" id="PRO_5036711297" evidence="1">
    <location>
        <begin position="21"/>
        <end position="117"/>
    </location>
</feature>
<dbReference type="KEGG" id="hazt:108672727"/>
<feature type="non-terminal residue" evidence="3">
    <location>
        <position position="117"/>
    </location>
</feature>
<reference evidence="3" key="1">
    <citation type="submission" date="2025-08" db="UniProtKB">
        <authorList>
            <consortium name="RefSeq"/>
        </authorList>
    </citation>
    <scope>IDENTIFICATION</scope>
</reference>
<protein>
    <submittedName>
        <fullName evidence="3">Uncharacterized protein LOC108672727</fullName>
    </submittedName>
</protein>
<accession>A0A979FGN9</accession>
<gene>
    <name evidence="3" type="primary">LOC108672727</name>
</gene>
<evidence type="ECO:0000256" key="1">
    <source>
        <dbReference type="SAM" id="SignalP"/>
    </source>
</evidence>
<feature type="signal peptide" evidence="1">
    <location>
        <begin position="1"/>
        <end position="20"/>
    </location>
</feature>
<keyword evidence="2" id="KW-1185">Reference proteome</keyword>
<evidence type="ECO:0000313" key="2">
    <source>
        <dbReference type="Proteomes" id="UP000694843"/>
    </source>
</evidence>
<name>A0A979FGN9_HYAAZ</name>
<dbReference type="Proteomes" id="UP000694843">
    <property type="component" value="Unplaced"/>
</dbReference>
<keyword evidence="1" id="KW-0732">Signal</keyword>
<evidence type="ECO:0000313" key="3">
    <source>
        <dbReference type="RefSeq" id="XP_047735772.1"/>
    </source>
</evidence>
<proteinExistence type="predicted"/>
<dbReference type="AlphaFoldDB" id="A0A979FGN9"/>